<keyword evidence="3" id="KW-1185">Reference proteome</keyword>
<gene>
    <name evidence="2" type="ORF">FHX72_001477</name>
</gene>
<keyword evidence="1" id="KW-1133">Transmembrane helix</keyword>
<proteinExistence type="predicted"/>
<sequence>MSKPVTRTRKFFWIGLVVIALIFIGSGVYEMLV</sequence>
<dbReference type="AlphaFoldDB" id="A0A7W4UMS1"/>
<feature type="transmembrane region" description="Helical" evidence="1">
    <location>
        <begin position="12"/>
        <end position="32"/>
    </location>
</feature>
<organism evidence="2 3">
    <name type="scientific">Pseudoclavibacter helvolus</name>
    <dbReference type="NCBI Taxonomy" id="255205"/>
    <lineage>
        <taxon>Bacteria</taxon>
        <taxon>Bacillati</taxon>
        <taxon>Actinomycetota</taxon>
        <taxon>Actinomycetes</taxon>
        <taxon>Micrococcales</taxon>
        <taxon>Microbacteriaceae</taxon>
        <taxon>Pseudoclavibacter</taxon>
    </lineage>
</organism>
<dbReference type="Proteomes" id="UP000545286">
    <property type="component" value="Unassembled WGS sequence"/>
</dbReference>
<keyword evidence="1" id="KW-0472">Membrane</keyword>
<dbReference type="EMBL" id="JACHWJ010000002">
    <property type="protein sequence ID" value="MBB2957340.1"/>
    <property type="molecule type" value="Genomic_DNA"/>
</dbReference>
<reference evidence="2 3" key="1">
    <citation type="submission" date="2020-08" db="EMBL/GenBank/DDBJ databases">
        <title>Sequencing the genomes of 1000 actinobacteria strains.</title>
        <authorList>
            <person name="Klenk H.-P."/>
        </authorList>
    </citation>
    <scope>NUCLEOTIDE SEQUENCE [LARGE SCALE GENOMIC DNA]</scope>
    <source>
        <strain evidence="2 3">DSM 20419</strain>
    </source>
</reference>
<evidence type="ECO:0000313" key="2">
    <source>
        <dbReference type="EMBL" id="MBB2957340.1"/>
    </source>
</evidence>
<protein>
    <submittedName>
        <fullName evidence="2">Uncharacterized protein</fullName>
    </submittedName>
</protein>
<evidence type="ECO:0000313" key="3">
    <source>
        <dbReference type="Proteomes" id="UP000545286"/>
    </source>
</evidence>
<comment type="caution">
    <text evidence="2">The sequence shown here is derived from an EMBL/GenBank/DDBJ whole genome shotgun (WGS) entry which is preliminary data.</text>
</comment>
<accession>A0A7W4UMS1</accession>
<name>A0A7W4UMS1_9MICO</name>
<keyword evidence="1" id="KW-0812">Transmembrane</keyword>
<evidence type="ECO:0000256" key="1">
    <source>
        <dbReference type="SAM" id="Phobius"/>
    </source>
</evidence>